<dbReference type="EMBL" id="MLHK01000081">
    <property type="protein sequence ID" value="OOF43035.1"/>
    <property type="molecule type" value="Genomic_DNA"/>
</dbReference>
<accession>A0A1V3ILV7</accession>
<comment type="caution">
    <text evidence="2">The sequence shown here is derived from an EMBL/GenBank/DDBJ whole genome shotgun (WGS) entry which is preliminary data.</text>
</comment>
<evidence type="ECO:0000313" key="3">
    <source>
        <dbReference type="Proteomes" id="UP000188728"/>
    </source>
</evidence>
<dbReference type="RefSeq" id="WP_077474736.1">
    <property type="nucleotide sequence ID" value="NZ_MLHK01000081.1"/>
</dbReference>
<name>A0A1V3ILV7_9PAST</name>
<dbReference type="InterPro" id="IPR057087">
    <property type="entry name" value="Gp12-like"/>
</dbReference>
<dbReference type="Proteomes" id="UP000188728">
    <property type="component" value="Unassembled WGS sequence"/>
</dbReference>
<dbReference type="AlphaFoldDB" id="A0A1V3ILV7"/>
<proteinExistence type="predicted"/>
<evidence type="ECO:0000313" key="2">
    <source>
        <dbReference type="EMBL" id="OOF43035.1"/>
    </source>
</evidence>
<organism evidence="2 3">
    <name type="scientific">Rodentibacter trehalosifermentans</name>
    <dbReference type="NCBI Taxonomy" id="1908263"/>
    <lineage>
        <taxon>Bacteria</taxon>
        <taxon>Pseudomonadati</taxon>
        <taxon>Pseudomonadota</taxon>
        <taxon>Gammaproteobacteria</taxon>
        <taxon>Pasteurellales</taxon>
        <taxon>Pasteurellaceae</taxon>
        <taxon>Rodentibacter</taxon>
    </lineage>
</organism>
<protein>
    <recommendedName>
        <fullName evidence="1">Phage neck terminator protein gp12-like domain-containing protein</fullName>
    </recommendedName>
</protein>
<gene>
    <name evidence="2" type="ORF">BKK51_12190</name>
</gene>
<sequence length="166" mass="19321">MATELSTSHDDIYKELRSYLLALFNLPQDNVIRGYSNNVPLPNGDFILMNILHEKALSTNAHDYSINDGNTEVSHTAEIMIQLDFYGESAVKMAKTFSVLWRDFYACEHFTCGSPLYCDEPKFMQFINERSEYENRWLVTAYFNYNPVITHQQEFITDPLIQINKV</sequence>
<dbReference type="NCBIfam" id="NF047498">
    <property type="entry name" value="LIC_12616_fam"/>
    <property type="match status" value="1"/>
</dbReference>
<dbReference type="Pfam" id="PF23961">
    <property type="entry name" value="Phage_tail_terminator_9"/>
    <property type="match status" value="1"/>
</dbReference>
<feature type="domain" description="Phage neck terminator protein gp12-like" evidence="1">
    <location>
        <begin position="10"/>
        <end position="162"/>
    </location>
</feature>
<reference evidence="2 3" key="1">
    <citation type="submission" date="2016-10" db="EMBL/GenBank/DDBJ databases">
        <title>Rodentibacter gen. nov. and new species.</title>
        <authorList>
            <person name="Christensen H."/>
        </authorList>
    </citation>
    <scope>NUCLEOTIDE SEQUENCE [LARGE SCALE GENOMIC DNA]</scope>
    <source>
        <strain evidence="2 3">H1983213011</strain>
    </source>
</reference>
<evidence type="ECO:0000259" key="1">
    <source>
        <dbReference type="Pfam" id="PF23961"/>
    </source>
</evidence>